<feature type="compositionally biased region" description="Polar residues" evidence="3">
    <location>
        <begin position="243"/>
        <end position="255"/>
    </location>
</feature>
<dbReference type="SUPFAM" id="SSF53474">
    <property type="entry name" value="alpha/beta-Hydrolases"/>
    <property type="match status" value="1"/>
</dbReference>
<dbReference type="OrthoDB" id="513852at2759"/>
<accession>A0A9D4YXJ2</accession>
<dbReference type="InterPro" id="IPR029058">
    <property type="entry name" value="AB_hydrolase_fold"/>
</dbReference>
<organism evidence="5 6">
    <name type="scientific">Chlorella vulgaris</name>
    <name type="common">Green alga</name>
    <dbReference type="NCBI Taxonomy" id="3077"/>
    <lineage>
        <taxon>Eukaryota</taxon>
        <taxon>Viridiplantae</taxon>
        <taxon>Chlorophyta</taxon>
        <taxon>core chlorophytes</taxon>
        <taxon>Trebouxiophyceae</taxon>
        <taxon>Chlorellales</taxon>
        <taxon>Chlorellaceae</taxon>
        <taxon>Chlorella clade</taxon>
        <taxon>Chlorella</taxon>
    </lineage>
</organism>
<reference evidence="5" key="2">
    <citation type="submission" date="2020-11" db="EMBL/GenBank/DDBJ databases">
        <authorList>
            <person name="Cecchin M."/>
            <person name="Marcolungo L."/>
            <person name="Rossato M."/>
            <person name="Girolomoni L."/>
            <person name="Cosentino E."/>
            <person name="Cuine S."/>
            <person name="Li-Beisson Y."/>
            <person name="Delledonne M."/>
            <person name="Ballottari M."/>
        </authorList>
    </citation>
    <scope>NUCLEOTIDE SEQUENCE</scope>
    <source>
        <strain evidence="5">211/11P</strain>
        <tissue evidence="5">Whole cell</tissue>
    </source>
</reference>
<dbReference type="AlphaFoldDB" id="A0A9D4YXJ2"/>
<feature type="region of interest" description="Disordered" evidence="3">
    <location>
        <begin position="52"/>
        <end position="73"/>
    </location>
</feature>
<dbReference type="InterPro" id="IPR050266">
    <property type="entry name" value="AB_hydrolase_sf"/>
</dbReference>
<feature type="compositionally biased region" description="Basic and acidic residues" evidence="3">
    <location>
        <begin position="7"/>
        <end position="16"/>
    </location>
</feature>
<evidence type="ECO:0000256" key="3">
    <source>
        <dbReference type="SAM" id="MobiDB-lite"/>
    </source>
</evidence>
<sequence length="828" mass="87822">MASSDPGRTRKTEKGDAALPGGALEGAMDGMMRVGLGVADALHRGVAAITSGSGGAVKQGGKEGQEGRDGDDSVDLQHYAQLQQSIADLQGLQIESHIAYLNRSKASLQRRLASLQQLLQDAQQALAKAAAQYEKLGMGKWYPGKLLLQNQDRKLEASGSAVEMAEELVRQRQQQVAALTGQLQAVQLQLEIWEGKAGELVVAQAEVAVVEERIFGAHTGLESHSSQRRLHLVDCLCAMEAGQEQSEATESSQGDPNDEDLQPETSQPQKVGGFGCWGGGRLLRLATPSAATSSPTQDGRLKRMFTGRLLRVHARELDRAAAGGELQVEVAGTADVEVEVEGSSFKLGELQAQPEESEEGGAGVKGSAGASGSNMAAPAAGEGSEAQGPQHRLGEGQLLGTLADKLGKPVPGQHKDGFGGYGRGRLLRIAADKLGRAAAARRKEREAAMRKVAAGIRGRADQEPIDDESLAELFPPAACKFNPALHCPPSTFLWTYSNRFMGRLKKLRTGDVLHAFYRFGPFGSSLDTAASAPPSPGRSAASSGNGGLPLLMLSGLGSTMVSWGVPLMRALSVSNEVITMDYRGAGLSKYYGSEPWDYFNQAEAVLMLADALNIPRFNWVGWSSGGDVGLVLAALHGHRVFKMISHAGVAGGTNTIAPPALRFLDPDAKVSLGQTMALIFPPQDPLDFRRTCAQYIKEVFSMPKSIIDAEVSKKCAQEQFRADQAFLAGEEQVWSALPGITAPCLITNGSLDVLVPPENARRLAERIPGARLHLFEGWGHGFKDSAAFARVLDEFLCSEGSGSSGGGDRQQRQLTAEAADSDSGTGSW</sequence>
<dbReference type="PANTHER" id="PTHR43798">
    <property type="entry name" value="MONOACYLGLYCEROL LIPASE"/>
    <property type="match status" value="1"/>
</dbReference>
<proteinExistence type="predicted"/>
<reference evidence="5" key="1">
    <citation type="journal article" date="2019" name="Plant J.">
        <title>Chlorella vulgaris genome assembly and annotation reveals the molecular basis for metabolic acclimation to high light conditions.</title>
        <authorList>
            <person name="Cecchin M."/>
            <person name="Marcolungo L."/>
            <person name="Rossato M."/>
            <person name="Girolomoni L."/>
            <person name="Cosentino E."/>
            <person name="Cuine S."/>
            <person name="Li-Beisson Y."/>
            <person name="Delledonne M."/>
            <person name="Ballottari M."/>
        </authorList>
    </citation>
    <scope>NUCLEOTIDE SEQUENCE</scope>
    <source>
        <strain evidence="5">211/11P</strain>
    </source>
</reference>
<evidence type="ECO:0000313" key="5">
    <source>
        <dbReference type="EMBL" id="KAI3431415.1"/>
    </source>
</evidence>
<feature type="region of interest" description="Disordered" evidence="3">
    <location>
        <begin position="1"/>
        <end position="23"/>
    </location>
</feature>
<evidence type="ECO:0000256" key="1">
    <source>
        <dbReference type="ARBA" id="ARBA00022801"/>
    </source>
</evidence>
<dbReference type="GO" id="GO:0016787">
    <property type="term" value="F:hydrolase activity"/>
    <property type="evidence" value="ECO:0007669"/>
    <property type="project" value="UniProtKB-KW"/>
</dbReference>
<dbReference type="GO" id="GO:0016020">
    <property type="term" value="C:membrane"/>
    <property type="evidence" value="ECO:0007669"/>
    <property type="project" value="TreeGrafter"/>
</dbReference>
<dbReference type="EMBL" id="SIDB01000006">
    <property type="protein sequence ID" value="KAI3431415.1"/>
    <property type="molecule type" value="Genomic_DNA"/>
</dbReference>
<keyword evidence="6" id="KW-1185">Reference proteome</keyword>
<dbReference type="Pfam" id="PF00561">
    <property type="entry name" value="Abhydrolase_1"/>
    <property type="match status" value="1"/>
</dbReference>
<evidence type="ECO:0000259" key="4">
    <source>
        <dbReference type="Pfam" id="PF00561"/>
    </source>
</evidence>
<dbReference type="InterPro" id="IPR000073">
    <property type="entry name" value="AB_hydrolase_1"/>
</dbReference>
<keyword evidence="1" id="KW-0378">Hydrolase</keyword>
<feature type="region of interest" description="Disordered" evidence="3">
    <location>
        <begin position="345"/>
        <end position="392"/>
    </location>
</feature>
<dbReference type="PANTHER" id="PTHR43798:SF31">
    <property type="entry name" value="AB HYDROLASE SUPERFAMILY PROTEIN YCLE"/>
    <property type="match status" value="1"/>
</dbReference>
<comment type="caution">
    <text evidence="5">The sequence shown here is derived from an EMBL/GenBank/DDBJ whole genome shotgun (WGS) entry which is preliminary data.</text>
</comment>
<feature type="region of interest" description="Disordered" evidence="3">
    <location>
        <begin position="800"/>
        <end position="828"/>
    </location>
</feature>
<feature type="region of interest" description="Disordered" evidence="3">
    <location>
        <begin position="243"/>
        <end position="271"/>
    </location>
</feature>
<feature type="compositionally biased region" description="Low complexity" evidence="3">
    <location>
        <begin position="367"/>
        <end position="381"/>
    </location>
</feature>
<gene>
    <name evidence="5" type="ORF">D9Q98_004468</name>
</gene>
<dbReference type="Gene3D" id="3.40.50.1820">
    <property type="entry name" value="alpha/beta hydrolase"/>
    <property type="match status" value="1"/>
</dbReference>
<feature type="compositionally biased region" description="Basic and acidic residues" evidence="3">
    <location>
        <begin position="60"/>
        <end position="71"/>
    </location>
</feature>
<feature type="coiled-coil region" evidence="2">
    <location>
        <begin position="98"/>
        <end position="135"/>
    </location>
</feature>
<evidence type="ECO:0000256" key="2">
    <source>
        <dbReference type="SAM" id="Coils"/>
    </source>
</evidence>
<protein>
    <recommendedName>
        <fullName evidence="4">AB hydrolase-1 domain-containing protein</fullName>
    </recommendedName>
</protein>
<feature type="domain" description="AB hydrolase-1" evidence="4">
    <location>
        <begin position="549"/>
        <end position="781"/>
    </location>
</feature>
<name>A0A9D4YXJ2_CHLVU</name>
<evidence type="ECO:0000313" key="6">
    <source>
        <dbReference type="Proteomes" id="UP001055712"/>
    </source>
</evidence>
<dbReference type="Proteomes" id="UP001055712">
    <property type="component" value="Unassembled WGS sequence"/>
</dbReference>
<keyword evidence="2" id="KW-0175">Coiled coil</keyword>